<accession>D0SGX3</accession>
<dbReference type="RefSeq" id="WP_005401861.1">
    <property type="nucleotide sequence ID" value="NZ_GG704974.1"/>
</dbReference>
<dbReference type="AlphaFoldDB" id="D0SGX3"/>
<feature type="chain" id="PRO_5003016332" evidence="1">
    <location>
        <begin position="19"/>
        <end position="134"/>
    </location>
</feature>
<evidence type="ECO:0000313" key="3">
    <source>
        <dbReference type="Proteomes" id="UP000012047"/>
    </source>
</evidence>
<dbReference type="Proteomes" id="UP000012047">
    <property type="component" value="Unassembled WGS sequence"/>
</dbReference>
<evidence type="ECO:0000256" key="1">
    <source>
        <dbReference type="SAM" id="SignalP"/>
    </source>
</evidence>
<feature type="signal peptide" evidence="1">
    <location>
        <begin position="1"/>
        <end position="18"/>
    </location>
</feature>
<dbReference type="EMBL" id="GG704974">
    <property type="protein sequence ID" value="EEY94829.1"/>
    <property type="molecule type" value="Genomic_DNA"/>
</dbReference>
<proteinExistence type="predicted"/>
<protein>
    <submittedName>
        <fullName evidence="2">Uncharacterized protein</fullName>
    </submittedName>
</protein>
<name>D0SGX3_ACIJO</name>
<keyword evidence="1" id="KW-0732">Signal</keyword>
<dbReference type="HOGENOM" id="CLU_1988835_0_0_6"/>
<organism evidence="2 3">
    <name type="scientific">Acinetobacter johnsonii SH046</name>
    <dbReference type="NCBI Taxonomy" id="575586"/>
    <lineage>
        <taxon>Bacteria</taxon>
        <taxon>Pseudomonadati</taxon>
        <taxon>Pseudomonadota</taxon>
        <taxon>Gammaproteobacteria</taxon>
        <taxon>Moraxellales</taxon>
        <taxon>Moraxellaceae</taxon>
        <taxon>Acinetobacter</taxon>
    </lineage>
</organism>
<evidence type="ECO:0000313" key="2">
    <source>
        <dbReference type="EMBL" id="EEY94829.1"/>
    </source>
</evidence>
<reference evidence="3" key="1">
    <citation type="journal article" date="2012" name="PLoS ONE">
        <title>The success of Acinetobacter species; genetic, metabolic and virulence attributes.</title>
        <authorList>
            <person name="Peleg A.Y."/>
            <person name="de Breij A."/>
            <person name="Adams M.D."/>
            <person name="Cerqueira G.M."/>
            <person name="Mocali S."/>
            <person name="Galardini M."/>
            <person name="Nibbering P.H."/>
            <person name="Earl A.M."/>
            <person name="Ward D.V."/>
            <person name="Paterson D.L."/>
            <person name="Seifert H."/>
            <person name="Dijkshoorn L."/>
        </authorList>
    </citation>
    <scope>NUCLEOTIDE SEQUENCE [LARGE SCALE GENOMIC DNA]</scope>
    <source>
        <strain evidence="3">SH046</strain>
    </source>
</reference>
<sequence length="134" mass="15316">MKILLFFVSVLSITTSFANEVCYPQKHANVPNIISLDYHSARKQLIINHWQPFQTLHFNKAKDELIYSGNGWGFWEKGYHEIEQCSGMGSAPCIFNFKDVYGNLLQIGTQGEEYPSAKIYASVKSVNFKCELNK</sequence>
<gene>
    <name evidence="2" type="ORF">HMPREF0016_03096</name>
</gene>